<comment type="caution">
    <text evidence="1">The sequence shown here is derived from an EMBL/GenBank/DDBJ whole genome shotgun (WGS) entry which is preliminary data.</text>
</comment>
<dbReference type="AlphaFoldDB" id="A0AAV4Y1H0"/>
<evidence type="ECO:0000313" key="1">
    <source>
        <dbReference type="EMBL" id="GIZ00010.1"/>
    </source>
</evidence>
<protein>
    <submittedName>
        <fullName evidence="1">Chromodomain-helicase-DNA-binding protein 3</fullName>
    </submittedName>
</protein>
<proteinExistence type="predicted"/>
<dbReference type="EMBL" id="BPLR01001102">
    <property type="protein sequence ID" value="GIZ00010.1"/>
    <property type="molecule type" value="Genomic_DNA"/>
</dbReference>
<reference evidence="1 2" key="1">
    <citation type="submission" date="2021-06" db="EMBL/GenBank/DDBJ databases">
        <title>Caerostris extrusa draft genome.</title>
        <authorList>
            <person name="Kono N."/>
            <person name="Arakawa K."/>
        </authorList>
    </citation>
    <scope>NUCLEOTIDE SEQUENCE [LARGE SCALE GENOMIC DNA]</scope>
</reference>
<sequence length="218" mass="24849">MKCYVLCCFQEKVYLFCALFQGSTYPTYNQRNEFSTAQNLLSQTLTAADSHFSAGSQALGQHAMPMQTNSVSKGKACDKDIDFDQSDAKSRFVLVPVYIFVSRWEGAFLLSGALPEGFPCTIYTYIHIYTYNKTLSSDVDGTQGDWRMSRRQFLLFYLRTRSRGVLAESAVRTQAAILDLRIILLHSILNSESNLLTSKLNKFFCVALVKKFKRFHIY</sequence>
<evidence type="ECO:0000313" key="2">
    <source>
        <dbReference type="Proteomes" id="UP001054945"/>
    </source>
</evidence>
<gene>
    <name evidence="1" type="primary">X975_03669</name>
    <name evidence="1" type="ORF">CEXT_478761</name>
</gene>
<accession>A0AAV4Y1H0</accession>
<dbReference type="Proteomes" id="UP001054945">
    <property type="component" value="Unassembled WGS sequence"/>
</dbReference>
<keyword evidence="2" id="KW-1185">Reference proteome</keyword>
<organism evidence="1 2">
    <name type="scientific">Caerostris extrusa</name>
    <name type="common">Bark spider</name>
    <name type="synonym">Caerostris bankana</name>
    <dbReference type="NCBI Taxonomy" id="172846"/>
    <lineage>
        <taxon>Eukaryota</taxon>
        <taxon>Metazoa</taxon>
        <taxon>Ecdysozoa</taxon>
        <taxon>Arthropoda</taxon>
        <taxon>Chelicerata</taxon>
        <taxon>Arachnida</taxon>
        <taxon>Araneae</taxon>
        <taxon>Araneomorphae</taxon>
        <taxon>Entelegynae</taxon>
        <taxon>Araneoidea</taxon>
        <taxon>Araneidae</taxon>
        <taxon>Caerostris</taxon>
    </lineage>
</organism>
<name>A0AAV4Y1H0_CAEEX</name>